<name>A0A2I0IM29_PUNGR</name>
<evidence type="ECO:0000313" key="1">
    <source>
        <dbReference type="EMBL" id="PKI45069.1"/>
    </source>
</evidence>
<organism evidence="1 2">
    <name type="scientific">Punica granatum</name>
    <name type="common">Pomegranate</name>
    <dbReference type="NCBI Taxonomy" id="22663"/>
    <lineage>
        <taxon>Eukaryota</taxon>
        <taxon>Viridiplantae</taxon>
        <taxon>Streptophyta</taxon>
        <taxon>Embryophyta</taxon>
        <taxon>Tracheophyta</taxon>
        <taxon>Spermatophyta</taxon>
        <taxon>Magnoliopsida</taxon>
        <taxon>eudicotyledons</taxon>
        <taxon>Gunneridae</taxon>
        <taxon>Pentapetalae</taxon>
        <taxon>rosids</taxon>
        <taxon>malvids</taxon>
        <taxon>Myrtales</taxon>
        <taxon>Lythraceae</taxon>
        <taxon>Punica</taxon>
    </lineage>
</organism>
<accession>A0A2I0IM29</accession>
<reference evidence="1 2" key="1">
    <citation type="submission" date="2017-11" db="EMBL/GenBank/DDBJ databases">
        <title>De-novo sequencing of pomegranate (Punica granatum L.) genome.</title>
        <authorList>
            <person name="Akparov Z."/>
            <person name="Amiraslanov A."/>
            <person name="Hajiyeva S."/>
            <person name="Abbasov M."/>
            <person name="Kaur K."/>
            <person name="Hamwieh A."/>
            <person name="Solovyev V."/>
            <person name="Salamov A."/>
            <person name="Braich B."/>
            <person name="Kosarev P."/>
            <person name="Mahmoud A."/>
            <person name="Hajiyev E."/>
            <person name="Babayeva S."/>
            <person name="Izzatullayeva V."/>
            <person name="Mammadov A."/>
            <person name="Mammadov A."/>
            <person name="Sharifova S."/>
            <person name="Ojaghi J."/>
            <person name="Eynullazada K."/>
            <person name="Bayramov B."/>
            <person name="Abdulazimova A."/>
            <person name="Shahmuradov I."/>
        </authorList>
    </citation>
    <scope>NUCLEOTIDE SEQUENCE [LARGE SCALE GENOMIC DNA]</scope>
    <source>
        <strain evidence="2">cv. AG2017</strain>
        <tissue evidence="1">Leaf</tissue>
    </source>
</reference>
<comment type="caution">
    <text evidence="1">The sequence shown here is derived from an EMBL/GenBank/DDBJ whole genome shotgun (WGS) entry which is preliminary data.</text>
</comment>
<dbReference type="AlphaFoldDB" id="A0A2I0IM29"/>
<proteinExistence type="predicted"/>
<gene>
    <name evidence="1" type="ORF">CRG98_034531</name>
</gene>
<dbReference type="EMBL" id="PGOL01002781">
    <property type="protein sequence ID" value="PKI45069.1"/>
    <property type="molecule type" value="Genomic_DNA"/>
</dbReference>
<sequence>MTPTPPPLPPPRVSASFVGAGALCGRVGVGVGVTDWRPRPRIDRGLRLRVPSQFGVEAANRRPRPLHHGHRSPLWVPAPSVEGSGSPIGGLDPLPLRFFFIGLK</sequence>
<protein>
    <submittedName>
        <fullName evidence="1">Uncharacterized protein</fullName>
    </submittedName>
</protein>
<dbReference type="Proteomes" id="UP000233551">
    <property type="component" value="Unassembled WGS sequence"/>
</dbReference>
<evidence type="ECO:0000313" key="2">
    <source>
        <dbReference type="Proteomes" id="UP000233551"/>
    </source>
</evidence>
<keyword evidence="2" id="KW-1185">Reference proteome</keyword>